<dbReference type="InterPro" id="IPR019324">
    <property type="entry name" value="MPP6"/>
</dbReference>
<accession>A0AA38MEE0</accession>
<dbReference type="EMBL" id="JALNTZ010000004">
    <property type="protein sequence ID" value="KAJ3653915.1"/>
    <property type="molecule type" value="Genomic_DNA"/>
</dbReference>
<dbReference type="Proteomes" id="UP001168821">
    <property type="component" value="Unassembled WGS sequence"/>
</dbReference>
<sequence length="142" mass="16581">MMEEAKPIQLSKSILDMKFMKKTKERVQKEQEDAEGKAMYSNEITEEMKKSGNIIFTETSIFNCRNLVEGRLSFGGMNPEIEKLMTDDFTKKKQEVERKKETDISDEKMAQEYSTLVDTIGNKFSGKRNKNKRKFLKPSEDF</sequence>
<organism evidence="1 2">
    <name type="scientific">Zophobas morio</name>
    <dbReference type="NCBI Taxonomy" id="2755281"/>
    <lineage>
        <taxon>Eukaryota</taxon>
        <taxon>Metazoa</taxon>
        <taxon>Ecdysozoa</taxon>
        <taxon>Arthropoda</taxon>
        <taxon>Hexapoda</taxon>
        <taxon>Insecta</taxon>
        <taxon>Pterygota</taxon>
        <taxon>Neoptera</taxon>
        <taxon>Endopterygota</taxon>
        <taxon>Coleoptera</taxon>
        <taxon>Polyphaga</taxon>
        <taxon>Cucujiformia</taxon>
        <taxon>Tenebrionidae</taxon>
        <taxon>Zophobas</taxon>
    </lineage>
</organism>
<evidence type="ECO:0008006" key="3">
    <source>
        <dbReference type="Google" id="ProtNLM"/>
    </source>
</evidence>
<comment type="caution">
    <text evidence="1">The sequence shown here is derived from an EMBL/GenBank/DDBJ whole genome shotgun (WGS) entry which is preliminary data.</text>
</comment>
<dbReference type="GO" id="GO:0000460">
    <property type="term" value="P:maturation of 5.8S rRNA"/>
    <property type="evidence" value="ECO:0007669"/>
    <property type="project" value="TreeGrafter"/>
</dbReference>
<gene>
    <name evidence="1" type="ORF">Zmor_013140</name>
</gene>
<name>A0AA38MEE0_9CUCU</name>
<dbReference type="PANTHER" id="PTHR13582:SF0">
    <property type="entry name" value="M-PHASE PHOSPHOPROTEIN 6"/>
    <property type="match status" value="1"/>
</dbReference>
<keyword evidence="2" id="KW-1185">Reference proteome</keyword>
<dbReference type="Pfam" id="PF10175">
    <property type="entry name" value="MPP6"/>
    <property type="match status" value="1"/>
</dbReference>
<dbReference type="PANTHER" id="PTHR13582">
    <property type="entry name" value="M-PHASE PHOSPHOPROTEIN 6"/>
    <property type="match status" value="1"/>
</dbReference>
<proteinExistence type="predicted"/>
<protein>
    <recommendedName>
        <fullName evidence="3">M-phase phosphoprotein 6</fullName>
    </recommendedName>
</protein>
<reference evidence="1" key="1">
    <citation type="journal article" date="2023" name="G3 (Bethesda)">
        <title>Whole genome assemblies of Zophobas morio and Tenebrio molitor.</title>
        <authorList>
            <person name="Kaur S."/>
            <person name="Stinson S.A."/>
            <person name="diCenzo G.C."/>
        </authorList>
    </citation>
    <scope>NUCLEOTIDE SEQUENCE</scope>
    <source>
        <strain evidence="1">QUZm001</strain>
    </source>
</reference>
<evidence type="ECO:0000313" key="1">
    <source>
        <dbReference type="EMBL" id="KAJ3653915.1"/>
    </source>
</evidence>
<evidence type="ECO:0000313" key="2">
    <source>
        <dbReference type="Proteomes" id="UP001168821"/>
    </source>
</evidence>
<dbReference type="AlphaFoldDB" id="A0AA38MEE0"/>